<dbReference type="EMBL" id="WHPC01000124">
    <property type="protein sequence ID" value="MPV38904.1"/>
    <property type="molecule type" value="Genomic_DNA"/>
</dbReference>
<gene>
    <name evidence="2" type="ORF">GB881_17990</name>
</gene>
<comment type="caution">
    <text evidence="2">The sequence shown here is derived from an EMBL/GenBank/DDBJ whole genome shotgun (WGS) entry which is preliminary data.</text>
</comment>
<protein>
    <submittedName>
        <fullName evidence="2">Uncharacterized protein</fullName>
    </submittedName>
</protein>
<evidence type="ECO:0000256" key="1">
    <source>
        <dbReference type="SAM" id="Phobius"/>
    </source>
</evidence>
<sequence length="116" mass="12809">MWWLIWILLVLGALGAGALLVLRLWRQVKALGREVAGLGEAAERLSSAADEDQSTASQRYVPGALGEDRTLETARRTRERVKAARARQRQGRLDRSAARWRAAGLLQETFTPDVAG</sequence>
<reference evidence="2 3" key="1">
    <citation type="submission" date="2019-10" db="EMBL/GenBank/DDBJ databases">
        <title>Georgenia wutianyii sp. nov. and Georgenia yuyongxinii sp. nov. isolated from plateau pika (Ochotona curzoniae) in the Qinghai-Tibet plateau of China.</title>
        <authorList>
            <person name="Tian Z."/>
        </authorList>
    </citation>
    <scope>NUCLEOTIDE SEQUENCE [LARGE SCALE GENOMIC DNA]</scope>
    <source>
        <strain evidence="2 3">JCM 19765</strain>
    </source>
</reference>
<feature type="transmembrane region" description="Helical" evidence="1">
    <location>
        <begin position="6"/>
        <end position="25"/>
    </location>
</feature>
<name>A0A6N7EUU2_9MICO</name>
<dbReference type="OrthoDB" id="10009055at2"/>
<evidence type="ECO:0000313" key="2">
    <source>
        <dbReference type="EMBL" id="MPV38904.1"/>
    </source>
</evidence>
<dbReference type="AlphaFoldDB" id="A0A6N7EUU2"/>
<organism evidence="2 3">
    <name type="scientific">Georgenia subflava</name>
    <dbReference type="NCBI Taxonomy" id="1622177"/>
    <lineage>
        <taxon>Bacteria</taxon>
        <taxon>Bacillati</taxon>
        <taxon>Actinomycetota</taxon>
        <taxon>Actinomycetes</taxon>
        <taxon>Micrococcales</taxon>
        <taxon>Bogoriellaceae</taxon>
        <taxon>Georgenia</taxon>
    </lineage>
</organism>
<keyword evidence="1" id="KW-0812">Transmembrane</keyword>
<keyword evidence="1" id="KW-0472">Membrane</keyword>
<proteinExistence type="predicted"/>
<keyword evidence="1" id="KW-1133">Transmembrane helix</keyword>
<dbReference type="RefSeq" id="WP_152195351.1">
    <property type="nucleotide sequence ID" value="NZ_VUKD01000003.1"/>
</dbReference>
<accession>A0A6N7EUU2</accession>
<evidence type="ECO:0000313" key="3">
    <source>
        <dbReference type="Proteomes" id="UP000437709"/>
    </source>
</evidence>
<keyword evidence="3" id="KW-1185">Reference proteome</keyword>
<dbReference type="Proteomes" id="UP000437709">
    <property type="component" value="Unassembled WGS sequence"/>
</dbReference>